<evidence type="ECO:0000256" key="3">
    <source>
        <dbReference type="ARBA" id="ARBA00022603"/>
    </source>
</evidence>
<keyword evidence="2" id="KW-0698">rRNA processing</keyword>
<dbReference type="GO" id="GO:0003676">
    <property type="term" value="F:nucleic acid binding"/>
    <property type="evidence" value="ECO:0007669"/>
    <property type="project" value="InterPro"/>
</dbReference>
<dbReference type="OrthoDB" id="9764961at2"/>
<dbReference type="RefSeq" id="WP_146506689.1">
    <property type="nucleotide sequence ID" value="NZ_SIHI01000001.1"/>
</dbReference>
<keyword evidence="4 7" id="KW-0808">Transferase</keyword>
<name>A0A5C5X2C0_9PLAN</name>
<dbReference type="SUPFAM" id="SSF53335">
    <property type="entry name" value="S-adenosyl-L-methionine-dependent methyltransferases"/>
    <property type="match status" value="2"/>
</dbReference>
<dbReference type="InterPro" id="IPR002052">
    <property type="entry name" value="DNA_methylase_N6_adenine_CS"/>
</dbReference>
<dbReference type="PRINTS" id="PR00507">
    <property type="entry name" value="N12N6MTFRASE"/>
</dbReference>
<accession>A0A5C5X2C0</accession>
<dbReference type="PANTHER" id="PTHR47816:SF4">
    <property type="entry name" value="RIBOSOMAL RNA SMALL SUBUNIT METHYLTRANSFERASE C"/>
    <property type="match status" value="1"/>
</dbReference>
<dbReference type="AlphaFoldDB" id="A0A5C5X2C0"/>
<dbReference type="EC" id="2.1.1.172" evidence="7"/>
<dbReference type="Gene3D" id="3.40.50.150">
    <property type="entry name" value="Vaccinia Virus protein VP39"/>
    <property type="match status" value="2"/>
</dbReference>
<dbReference type="Proteomes" id="UP000317243">
    <property type="component" value="Unassembled WGS sequence"/>
</dbReference>
<dbReference type="PANTHER" id="PTHR47816">
    <property type="entry name" value="RIBOSOMAL RNA SMALL SUBUNIT METHYLTRANSFERASE C"/>
    <property type="match status" value="1"/>
</dbReference>
<dbReference type="GO" id="GO:0052914">
    <property type="term" value="F:16S rRNA (guanine(1207)-N(2))-methyltransferase activity"/>
    <property type="evidence" value="ECO:0007669"/>
    <property type="project" value="UniProtKB-EC"/>
</dbReference>
<feature type="domain" description="Methyltransferase small" evidence="6">
    <location>
        <begin position="190"/>
        <end position="354"/>
    </location>
</feature>
<evidence type="ECO:0000256" key="2">
    <source>
        <dbReference type="ARBA" id="ARBA00022552"/>
    </source>
</evidence>
<keyword evidence="1" id="KW-0963">Cytoplasm</keyword>
<evidence type="ECO:0000313" key="8">
    <source>
        <dbReference type="Proteomes" id="UP000317243"/>
    </source>
</evidence>
<evidence type="ECO:0000313" key="7">
    <source>
        <dbReference type="EMBL" id="TWT56769.1"/>
    </source>
</evidence>
<dbReference type="PROSITE" id="PS00092">
    <property type="entry name" value="N6_MTASE"/>
    <property type="match status" value="1"/>
</dbReference>
<evidence type="ECO:0000256" key="5">
    <source>
        <dbReference type="ARBA" id="ARBA00022691"/>
    </source>
</evidence>
<dbReference type="InterPro" id="IPR046977">
    <property type="entry name" value="RsmC/RlmG"/>
</dbReference>
<proteinExistence type="predicted"/>
<reference evidence="7 8" key="1">
    <citation type="submission" date="2019-02" db="EMBL/GenBank/DDBJ databases">
        <title>Deep-cultivation of Planctomycetes and their phenomic and genomic characterization uncovers novel biology.</title>
        <authorList>
            <person name="Wiegand S."/>
            <person name="Jogler M."/>
            <person name="Boedeker C."/>
            <person name="Pinto D."/>
            <person name="Vollmers J."/>
            <person name="Rivas-Marin E."/>
            <person name="Kohn T."/>
            <person name="Peeters S.H."/>
            <person name="Heuer A."/>
            <person name="Rast P."/>
            <person name="Oberbeckmann S."/>
            <person name="Bunk B."/>
            <person name="Jeske O."/>
            <person name="Meyerdierks A."/>
            <person name="Storesund J.E."/>
            <person name="Kallscheuer N."/>
            <person name="Luecker S."/>
            <person name="Lage O.M."/>
            <person name="Pohl T."/>
            <person name="Merkel B.J."/>
            <person name="Hornburger P."/>
            <person name="Mueller R.-W."/>
            <person name="Bruemmer F."/>
            <person name="Labrenz M."/>
            <person name="Spormann A.M."/>
            <person name="Op Den Camp H."/>
            <person name="Overmann J."/>
            <person name="Amann R."/>
            <person name="Jetten M.S.M."/>
            <person name="Mascher T."/>
            <person name="Medema M.H."/>
            <person name="Devos D.P."/>
            <person name="Kaster A.-K."/>
            <person name="Ovreas L."/>
            <person name="Rohde M."/>
            <person name="Galperin M.Y."/>
            <person name="Jogler C."/>
        </authorList>
    </citation>
    <scope>NUCLEOTIDE SEQUENCE [LARGE SCALE GENOMIC DNA]</scope>
    <source>
        <strain evidence="7 8">KOR42</strain>
    </source>
</reference>
<protein>
    <submittedName>
        <fullName evidence="7">Ribosomal RNA small subunit methyltransferase C</fullName>
        <ecNumber evidence="7">2.1.1.172</ecNumber>
    </submittedName>
</protein>
<dbReference type="InterPro" id="IPR029063">
    <property type="entry name" value="SAM-dependent_MTases_sf"/>
</dbReference>
<keyword evidence="8" id="KW-1185">Reference proteome</keyword>
<keyword evidence="5" id="KW-0949">S-adenosyl-L-methionine</keyword>
<evidence type="ECO:0000256" key="4">
    <source>
        <dbReference type="ARBA" id="ARBA00022679"/>
    </source>
</evidence>
<comment type="caution">
    <text evidence="7">The sequence shown here is derived from an EMBL/GenBank/DDBJ whole genome shotgun (WGS) entry which is preliminary data.</text>
</comment>
<keyword evidence="3 7" id="KW-0489">Methyltransferase</keyword>
<dbReference type="EMBL" id="SIHI01000001">
    <property type="protein sequence ID" value="TWT56769.1"/>
    <property type="molecule type" value="Genomic_DNA"/>
</dbReference>
<evidence type="ECO:0000256" key="1">
    <source>
        <dbReference type="ARBA" id="ARBA00022490"/>
    </source>
</evidence>
<dbReference type="CDD" id="cd02440">
    <property type="entry name" value="AdoMet_MTases"/>
    <property type="match status" value="2"/>
</dbReference>
<organism evidence="7 8">
    <name type="scientific">Thalassoglobus neptunius</name>
    <dbReference type="NCBI Taxonomy" id="1938619"/>
    <lineage>
        <taxon>Bacteria</taxon>
        <taxon>Pseudomonadati</taxon>
        <taxon>Planctomycetota</taxon>
        <taxon>Planctomycetia</taxon>
        <taxon>Planctomycetales</taxon>
        <taxon>Planctomycetaceae</taxon>
        <taxon>Thalassoglobus</taxon>
    </lineage>
</organism>
<dbReference type="Pfam" id="PF05175">
    <property type="entry name" value="MTS"/>
    <property type="match status" value="1"/>
</dbReference>
<gene>
    <name evidence="7" type="primary">rsmC</name>
    <name evidence="7" type="ORF">KOR42_01240</name>
</gene>
<dbReference type="InterPro" id="IPR007848">
    <property type="entry name" value="Small_mtfrase_dom"/>
</dbReference>
<evidence type="ECO:0000259" key="6">
    <source>
        <dbReference type="Pfam" id="PF05175"/>
    </source>
</evidence>
<sequence>MTQLETTLENSRFGIPISEQLATNASLDLTASRILCLTSGRGQTAIHLADRLKDARVVCHVLEAFAASETAELIDECDSNVLLDCSADLPEEEFDLCVLPMSRSGETGLTRDWLQQAYDRLAMNGILVVTIDQKKETWFHHELEKFGKNLTRIPKRKGVVYKLKKLKPLKKLKDFSSEFAFRDREQLIKAVSRPGVFSHRRLDLGARALMESMEIEEGDRVLDIGCGAGVVGLAAAKRASDVSVHFVDSNPRALECALAGAELNGISDVDATLSHDGAIGSEDDDMQGQFDVVLGNPPYYSHFQIAEIFLQSGLKALRPGGRIQIVTKNEEWLQARMEQLFDEATTTECRGYAIVSAIQRGS</sequence>